<feature type="domain" description="BHLH" evidence="7">
    <location>
        <begin position="204"/>
        <end position="257"/>
    </location>
</feature>
<dbReference type="InterPro" id="IPR036638">
    <property type="entry name" value="HLH_DNA-bd_sf"/>
</dbReference>
<feature type="compositionally biased region" description="Polar residues" evidence="6">
    <location>
        <begin position="156"/>
        <end position="165"/>
    </location>
</feature>
<evidence type="ECO:0000256" key="2">
    <source>
        <dbReference type="ARBA" id="ARBA00023015"/>
    </source>
</evidence>
<dbReference type="GO" id="GO:0000978">
    <property type="term" value="F:RNA polymerase II cis-regulatory region sequence-specific DNA binding"/>
    <property type="evidence" value="ECO:0007669"/>
    <property type="project" value="TreeGrafter"/>
</dbReference>
<dbReference type="GO" id="GO:0005667">
    <property type="term" value="C:transcription regulator complex"/>
    <property type="evidence" value="ECO:0007669"/>
    <property type="project" value="TreeGrafter"/>
</dbReference>
<dbReference type="PANTHER" id="PTHR11793">
    <property type="entry name" value="BASIC HELIX-LOOP-HELIX TRANSCRIPTION FACTOR"/>
    <property type="match status" value="1"/>
</dbReference>
<proteinExistence type="predicted"/>
<organism evidence="8 9">
    <name type="scientific">Macrostomum lignano</name>
    <dbReference type="NCBI Taxonomy" id="282301"/>
    <lineage>
        <taxon>Eukaryota</taxon>
        <taxon>Metazoa</taxon>
        <taxon>Spiralia</taxon>
        <taxon>Lophotrochozoa</taxon>
        <taxon>Platyhelminthes</taxon>
        <taxon>Rhabditophora</taxon>
        <taxon>Macrostomorpha</taxon>
        <taxon>Macrostomida</taxon>
        <taxon>Macrostomidae</taxon>
        <taxon>Macrostomum</taxon>
    </lineage>
</organism>
<dbReference type="GO" id="GO:0046983">
    <property type="term" value="F:protein dimerization activity"/>
    <property type="evidence" value="ECO:0007669"/>
    <property type="project" value="InterPro"/>
</dbReference>
<evidence type="ECO:0000259" key="7">
    <source>
        <dbReference type="PROSITE" id="PS50888"/>
    </source>
</evidence>
<dbReference type="GO" id="GO:0000785">
    <property type="term" value="C:chromatin"/>
    <property type="evidence" value="ECO:0007669"/>
    <property type="project" value="TreeGrafter"/>
</dbReference>
<evidence type="ECO:0000256" key="1">
    <source>
        <dbReference type="ARBA" id="ARBA00004123"/>
    </source>
</evidence>
<accession>A0A1I8JSA8</accession>
<dbReference type="Proteomes" id="UP000095280">
    <property type="component" value="Unplaced"/>
</dbReference>
<keyword evidence="3" id="KW-0238">DNA-binding</keyword>
<evidence type="ECO:0000256" key="4">
    <source>
        <dbReference type="ARBA" id="ARBA00023163"/>
    </source>
</evidence>
<evidence type="ECO:0000256" key="6">
    <source>
        <dbReference type="SAM" id="MobiDB-lite"/>
    </source>
</evidence>
<evidence type="ECO:0000256" key="3">
    <source>
        <dbReference type="ARBA" id="ARBA00023125"/>
    </source>
</evidence>
<feature type="region of interest" description="Disordered" evidence="6">
    <location>
        <begin position="59"/>
        <end position="122"/>
    </location>
</feature>
<comment type="subcellular location">
    <subcellularLocation>
        <location evidence="1">Nucleus</location>
    </subcellularLocation>
</comment>
<feature type="compositionally biased region" description="Low complexity" evidence="6">
    <location>
        <begin position="78"/>
        <end position="103"/>
    </location>
</feature>
<dbReference type="InterPro" id="IPR051098">
    <property type="entry name" value="NeuroDiff_E-box_TFs"/>
</dbReference>
<feature type="region of interest" description="Disordered" evidence="6">
    <location>
        <begin position="322"/>
        <end position="341"/>
    </location>
</feature>
<dbReference type="WBParaSite" id="snap_masked-unitig_7692-processed-gene-0.0-mRNA-1">
    <property type="protein sequence ID" value="snap_masked-unitig_7692-processed-gene-0.0-mRNA-1"/>
    <property type="gene ID" value="snap_masked-unitig_7692-processed-gene-0.0"/>
</dbReference>
<feature type="compositionally biased region" description="Low complexity" evidence="6">
    <location>
        <begin position="112"/>
        <end position="122"/>
    </location>
</feature>
<keyword evidence="8" id="KW-1185">Reference proteome</keyword>
<protein>
    <submittedName>
        <fullName evidence="9">BHLH domain-containing protein</fullName>
    </submittedName>
</protein>
<keyword evidence="5" id="KW-0539">Nucleus</keyword>
<reference evidence="9" key="1">
    <citation type="submission" date="2016-11" db="UniProtKB">
        <authorList>
            <consortium name="WormBaseParasite"/>
        </authorList>
    </citation>
    <scope>IDENTIFICATION</scope>
</reference>
<dbReference type="SUPFAM" id="SSF47459">
    <property type="entry name" value="HLH, helix-loop-helix DNA-binding domain"/>
    <property type="match status" value="2"/>
</dbReference>
<sequence>ISAAVLGAVRIPYGRLGAKINKCQFGFLSSSSARGGGGAAAAARGVKWRCQMSRFNPSACAPHSGTSMAQHHQHHHQLQQQQQQQQQTLPPASAQQSQTRSSALPAKQAKLPQSAAAMSQASPSAAVDEFDGGAGIGSVTAKGLAMVQQQLHALSGMASSSSEKSVGQAVKRRGGPSSAATSISDDEDDDFGLSPEEKQQREKARRYANNARERLRVKDINDAFKELGQMVDMHTGNSQPLTKLMVLQQAVGIITALEQQVRVRVRDINGAFKELGRMTMMHLKNEKPQTKLGVLQQAVTVITALEQQRRNLNPKAACLKRREEEKTDHMPDRMCGSGGGGSLQHPIITAAPITWGWRPRQPQQQRRQLPAVSCSRLRRLEFRCRWA</sequence>
<feature type="compositionally biased region" description="Basic and acidic residues" evidence="6">
    <location>
        <begin position="322"/>
        <end position="332"/>
    </location>
</feature>
<dbReference type="GO" id="GO:0000981">
    <property type="term" value="F:DNA-binding transcription factor activity, RNA polymerase II-specific"/>
    <property type="evidence" value="ECO:0007669"/>
    <property type="project" value="TreeGrafter"/>
</dbReference>
<dbReference type="AlphaFoldDB" id="A0A1I8JSA8"/>
<evidence type="ECO:0000256" key="5">
    <source>
        <dbReference type="ARBA" id="ARBA00023242"/>
    </source>
</evidence>
<keyword evidence="4" id="KW-0804">Transcription</keyword>
<dbReference type="InterPro" id="IPR011598">
    <property type="entry name" value="bHLH_dom"/>
</dbReference>
<name>A0A1I8JSA8_9PLAT</name>
<dbReference type="Gene3D" id="4.10.280.10">
    <property type="entry name" value="Helix-loop-helix DNA-binding domain"/>
    <property type="match status" value="2"/>
</dbReference>
<keyword evidence="2" id="KW-0805">Transcription regulation</keyword>
<evidence type="ECO:0000313" key="9">
    <source>
        <dbReference type="WBParaSite" id="snap_masked-unitig_7692-processed-gene-0.0-mRNA-1"/>
    </source>
</evidence>
<dbReference type="SMART" id="SM00353">
    <property type="entry name" value="HLH"/>
    <property type="match status" value="2"/>
</dbReference>
<feature type="region of interest" description="Disordered" evidence="6">
    <location>
        <begin position="156"/>
        <end position="210"/>
    </location>
</feature>
<dbReference type="Pfam" id="PF00010">
    <property type="entry name" value="HLH"/>
    <property type="match status" value="2"/>
</dbReference>
<dbReference type="PANTHER" id="PTHR11793:SF13">
    <property type="entry name" value="PROTEIN DAUGHTERLESS"/>
    <property type="match status" value="1"/>
</dbReference>
<dbReference type="GO" id="GO:0005634">
    <property type="term" value="C:nucleus"/>
    <property type="evidence" value="ECO:0007669"/>
    <property type="project" value="UniProtKB-SubCell"/>
</dbReference>
<dbReference type="PROSITE" id="PS50888">
    <property type="entry name" value="BHLH"/>
    <property type="match status" value="1"/>
</dbReference>
<evidence type="ECO:0000313" key="8">
    <source>
        <dbReference type="Proteomes" id="UP000095280"/>
    </source>
</evidence>